<organism evidence="1 2">
    <name type="scientific">Orenia marismortui</name>
    <dbReference type="NCBI Taxonomy" id="46469"/>
    <lineage>
        <taxon>Bacteria</taxon>
        <taxon>Bacillati</taxon>
        <taxon>Bacillota</taxon>
        <taxon>Clostridia</taxon>
        <taxon>Halanaerobiales</taxon>
        <taxon>Halobacteroidaceae</taxon>
        <taxon>Orenia</taxon>
    </lineage>
</organism>
<dbReference type="RefSeq" id="WP_134116920.1">
    <property type="nucleotide sequence ID" value="NZ_SOEG01000014.1"/>
</dbReference>
<dbReference type="CDD" id="cd02980">
    <property type="entry name" value="TRX_Fd_family"/>
    <property type="match status" value="1"/>
</dbReference>
<reference evidence="1 2" key="1">
    <citation type="submission" date="2019-03" db="EMBL/GenBank/DDBJ databases">
        <title>Subsurface microbial communities from deep shales in Ohio and West Virginia, USA.</title>
        <authorList>
            <person name="Wrighton K."/>
        </authorList>
    </citation>
    <scope>NUCLEOTIDE SEQUENCE [LARGE SCALE GENOMIC DNA]</scope>
    <source>
        <strain evidence="1 2">MSL 6dP</strain>
    </source>
</reference>
<dbReference type="AlphaFoldDB" id="A0A4R8H7C1"/>
<dbReference type="InterPro" id="IPR036249">
    <property type="entry name" value="Thioredoxin-like_sf"/>
</dbReference>
<evidence type="ECO:0000313" key="2">
    <source>
        <dbReference type="Proteomes" id="UP000295832"/>
    </source>
</evidence>
<proteinExistence type="predicted"/>
<name>A0A4R8H7C1_9FIRM</name>
<gene>
    <name evidence="1" type="ORF">C7959_11481</name>
</gene>
<dbReference type="Pfam" id="PF01257">
    <property type="entry name" value="2Fe-2S_thioredx"/>
    <property type="match status" value="1"/>
</dbReference>
<comment type="caution">
    <text evidence="1">The sequence shown here is derived from an EMBL/GenBank/DDBJ whole genome shotgun (WGS) entry which is preliminary data.</text>
</comment>
<accession>A0A4R8H7C1</accession>
<keyword evidence="2" id="KW-1185">Reference proteome</keyword>
<dbReference type="EMBL" id="SOEG01000014">
    <property type="protein sequence ID" value="TDX51326.1"/>
    <property type="molecule type" value="Genomic_DNA"/>
</dbReference>
<dbReference type="STRING" id="926561.GCA_000379025_01152"/>
<dbReference type="Gene3D" id="3.40.30.10">
    <property type="entry name" value="Glutaredoxin"/>
    <property type="match status" value="1"/>
</dbReference>
<dbReference type="Proteomes" id="UP000295832">
    <property type="component" value="Unassembled WGS sequence"/>
</dbReference>
<protein>
    <submittedName>
        <fullName evidence="1">Thioredoxin-like protein</fullName>
    </submittedName>
</protein>
<dbReference type="SUPFAM" id="SSF52833">
    <property type="entry name" value="Thioredoxin-like"/>
    <property type="match status" value="1"/>
</dbReference>
<sequence>MEEIIICVGSSCHIKGAYQIVQTLRRIIKEEELETEAKLGASFCQGRCTEGVIVKFDQEIVTNISPENIESIFKNKLKKGGIR</sequence>
<evidence type="ECO:0000313" key="1">
    <source>
        <dbReference type="EMBL" id="TDX51326.1"/>
    </source>
</evidence>